<evidence type="ECO:0000256" key="1">
    <source>
        <dbReference type="SAM" id="SignalP"/>
    </source>
</evidence>
<dbReference type="Pfam" id="PF08238">
    <property type="entry name" value="Sel1"/>
    <property type="match status" value="9"/>
</dbReference>
<dbReference type="RefSeq" id="WP_011898300.1">
    <property type="nucleotide sequence ID" value="NC_009348.1"/>
</dbReference>
<dbReference type="Proteomes" id="UP000000225">
    <property type="component" value="Chromosome"/>
</dbReference>
<dbReference type="KEGG" id="asa:ASA_0454"/>
<dbReference type="EMBL" id="CP000644">
    <property type="protein sequence ID" value="ABO88627.1"/>
    <property type="molecule type" value="Genomic_DNA"/>
</dbReference>
<evidence type="ECO:0000313" key="3">
    <source>
        <dbReference type="Proteomes" id="UP000000225"/>
    </source>
</evidence>
<dbReference type="InterPro" id="IPR011990">
    <property type="entry name" value="TPR-like_helical_dom_sf"/>
</dbReference>
<proteinExistence type="predicted"/>
<gene>
    <name evidence="2" type="ordered locus">ASA_0454</name>
</gene>
<protein>
    <submittedName>
        <fullName evidence="2">Lipoprotein</fullName>
    </submittedName>
</protein>
<dbReference type="InterPro" id="IPR006597">
    <property type="entry name" value="Sel1-like"/>
</dbReference>
<dbReference type="PANTHER" id="PTHR11102">
    <property type="entry name" value="SEL-1-LIKE PROTEIN"/>
    <property type="match status" value="1"/>
</dbReference>
<dbReference type="PANTHER" id="PTHR11102:SF160">
    <property type="entry name" value="ERAD-ASSOCIATED E3 UBIQUITIN-PROTEIN LIGASE COMPONENT HRD3"/>
    <property type="match status" value="1"/>
</dbReference>
<keyword evidence="2" id="KW-0449">Lipoprotein</keyword>
<dbReference type="Gene3D" id="1.25.40.10">
    <property type="entry name" value="Tetratricopeptide repeat domain"/>
    <property type="match status" value="1"/>
</dbReference>
<keyword evidence="1" id="KW-0732">Signal</keyword>
<dbReference type="SMART" id="SM00671">
    <property type="entry name" value="SEL1"/>
    <property type="match status" value="9"/>
</dbReference>
<dbReference type="SUPFAM" id="SSF81901">
    <property type="entry name" value="HCP-like"/>
    <property type="match status" value="2"/>
</dbReference>
<sequence>MTHRALWLALAVSMLAACTSTASLTDAELSQAAKQGDGRAQYELAKRLANQPDYPNAMHWMQQAAEQSGPLAADQQIRANAAWQVGDWYQAGLGEPRNPALATQWWQRSARLGNINASYRLGLMCQEQHRGKLVSECLDWFEQAAKRDHADAQLVLAQWYSKQPGADTDAIKWLEKAAELGNRDAQYLLGERYAQGQGVAKRPDIALRWNDKAAAQQQPDALLLQAKQAAPADAFRAYQRAANAGSAEAELWLGMAYLAGEQVSADPALGRYWLELAAGHGSHEAEYQLSLQQVDQEQQIHWLTRAADGGVTKAWFDLAELQNEQGALEQARASYAKAAQQGHTAAQYAYGEMLRLGQGGKEDYAQAIKQYRLAAQQGDRMAQYRMGTLREEGLGAPRNRVHAYAWLSMAATEGMSEAVQARDELEAAMTKPEVKQAQKLSEHWFSKISSSVRKSLKETEGKAPQSDRFLHQCWVSAPDCSNYFKVSVQLVETRTIHSDLLMFMMGLGGKEVSALPLV</sequence>
<feature type="signal peptide" evidence="1">
    <location>
        <begin position="1"/>
        <end position="22"/>
    </location>
</feature>
<evidence type="ECO:0000313" key="2">
    <source>
        <dbReference type="EMBL" id="ABO88627.1"/>
    </source>
</evidence>
<dbReference type="InterPro" id="IPR050767">
    <property type="entry name" value="Sel1_AlgK"/>
</dbReference>
<accession>A4SIA5</accession>
<dbReference type="PROSITE" id="PS51257">
    <property type="entry name" value="PROKAR_LIPOPROTEIN"/>
    <property type="match status" value="1"/>
</dbReference>
<feature type="chain" id="PRO_5002673445" evidence="1">
    <location>
        <begin position="23"/>
        <end position="518"/>
    </location>
</feature>
<dbReference type="AlphaFoldDB" id="A4SIA5"/>
<organism evidence="2 3">
    <name type="scientific">Aeromonas salmonicida (strain A449)</name>
    <dbReference type="NCBI Taxonomy" id="382245"/>
    <lineage>
        <taxon>Bacteria</taxon>
        <taxon>Pseudomonadati</taxon>
        <taxon>Pseudomonadota</taxon>
        <taxon>Gammaproteobacteria</taxon>
        <taxon>Aeromonadales</taxon>
        <taxon>Aeromonadaceae</taxon>
        <taxon>Aeromonas</taxon>
    </lineage>
</organism>
<dbReference type="STRING" id="29491.GCA_000820065_02915"/>
<dbReference type="eggNOG" id="COG0790">
    <property type="taxonomic scope" value="Bacteria"/>
</dbReference>
<reference evidence="3" key="1">
    <citation type="journal article" date="2008" name="BMC Genomics">
        <title>The genome of Aeromonas salmonicida subsp. salmonicida A449: insights into the evolution of a fish pathogen.</title>
        <authorList>
            <person name="Reith M.E."/>
            <person name="Singh R.K."/>
            <person name="Curtis B."/>
            <person name="Boyd J.M."/>
            <person name="Bouevitch A."/>
            <person name="Kimball J."/>
            <person name="Munholland J."/>
            <person name="Murphy C."/>
            <person name="Sarty D."/>
            <person name="Williams J."/>
            <person name="Nash J.H."/>
            <person name="Johnson S.C."/>
            <person name="Brown L.L."/>
        </authorList>
    </citation>
    <scope>NUCLEOTIDE SEQUENCE [LARGE SCALE GENOMIC DNA]</scope>
    <source>
        <strain evidence="3">A449</strain>
    </source>
</reference>
<name>A4SIA5_AERS4</name>
<dbReference type="HOGENOM" id="CLU_600831_0_0_6"/>